<dbReference type="Proteomes" id="UP000681340">
    <property type="component" value="Unassembled WGS sequence"/>
</dbReference>
<reference evidence="1" key="1">
    <citation type="submission" date="2021-03" db="EMBL/GenBank/DDBJ databases">
        <title>Whole genome shotgun sequence of Actinoplanes auranticolor NBRC 12245.</title>
        <authorList>
            <person name="Komaki H."/>
            <person name="Tamura T."/>
        </authorList>
    </citation>
    <scope>NUCLEOTIDE SEQUENCE</scope>
    <source>
        <strain evidence="1">NBRC 12245</strain>
    </source>
</reference>
<dbReference type="EMBL" id="BOQL01000039">
    <property type="protein sequence ID" value="GIM72133.1"/>
    <property type="molecule type" value="Genomic_DNA"/>
</dbReference>
<comment type="caution">
    <text evidence="1">The sequence shown here is derived from an EMBL/GenBank/DDBJ whole genome shotgun (WGS) entry which is preliminary data.</text>
</comment>
<organism evidence="1 2">
    <name type="scientific">Actinoplanes auranticolor</name>
    <dbReference type="NCBI Taxonomy" id="47988"/>
    <lineage>
        <taxon>Bacteria</taxon>
        <taxon>Bacillati</taxon>
        <taxon>Actinomycetota</taxon>
        <taxon>Actinomycetes</taxon>
        <taxon>Micromonosporales</taxon>
        <taxon>Micromonosporaceae</taxon>
        <taxon>Actinoplanes</taxon>
    </lineage>
</organism>
<evidence type="ECO:0000313" key="2">
    <source>
        <dbReference type="Proteomes" id="UP000681340"/>
    </source>
</evidence>
<protein>
    <submittedName>
        <fullName evidence="1">Uncharacterized protein</fullName>
    </submittedName>
</protein>
<evidence type="ECO:0000313" key="1">
    <source>
        <dbReference type="EMBL" id="GIM72133.1"/>
    </source>
</evidence>
<sequence length="199" mass="22039">MEIPVPYLDLVERWIVRTTGRTLDQHAADPVPAAAALPASADLLRIAREALLSAVDTFRTQLINGDDLTGPATVLASTLSEISGHVSDYEGARIHLDTLINDPDRTVYVATNPVQPVHRRYVNPGDTVLIVLPHHAYLRRQQLAGQSVRVQIGKSDVELDPFEYPGPVRLSHGLAGIYRDPESRLYVLRATGQRRISRR</sequence>
<name>A0A919VWT6_9ACTN</name>
<keyword evidence="2" id="KW-1185">Reference proteome</keyword>
<accession>A0A919VWT6</accession>
<dbReference type="AlphaFoldDB" id="A0A919VWT6"/>
<gene>
    <name evidence="1" type="ORF">Aau02nite_49380</name>
</gene>
<proteinExistence type="predicted"/>